<dbReference type="EMBL" id="LYMM01000073">
    <property type="protein sequence ID" value="PNU02497.1"/>
    <property type="molecule type" value="Genomic_DNA"/>
</dbReference>
<feature type="region of interest" description="Disordered" evidence="1">
    <location>
        <begin position="94"/>
        <end position="115"/>
    </location>
</feature>
<comment type="caution">
    <text evidence="2">The sequence shown here is derived from an EMBL/GenBank/DDBJ whole genome shotgun (WGS) entry which is preliminary data.</text>
</comment>
<keyword evidence="3" id="KW-1185">Reference proteome</keyword>
<organism evidence="2 3">
    <name type="scientific">Novosphingobium guangzhouense</name>
    <dbReference type="NCBI Taxonomy" id="1850347"/>
    <lineage>
        <taxon>Bacteria</taxon>
        <taxon>Pseudomonadati</taxon>
        <taxon>Pseudomonadota</taxon>
        <taxon>Alphaproteobacteria</taxon>
        <taxon>Sphingomonadales</taxon>
        <taxon>Sphingomonadaceae</taxon>
        <taxon>Novosphingobium</taxon>
    </lineage>
</organism>
<accession>A0A2K2FUN3</accession>
<protein>
    <submittedName>
        <fullName evidence="2">Uncharacterized protein</fullName>
    </submittedName>
</protein>
<evidence type="ECO:0000313" key="2">
    <source>
        <dbReference type="EMBL" id="PNU02497.1"/>
    </source>
</evidence>
<dbReference type="Proteomes" id="UP000236327">
    <property type="component" value="Unassembled WGS sequence"/>
</dbReference>
<sequence>MADALVTIATREWRRRDALLRAMVARKQWPLERAQAAWWRWLSIALRTDVEISALPSDVAVQLNTMFALVGRLTDADRRSMLADDYADRHEWEPELGTATNRAVERQTQEPGETTLQQARDLIALSRALDVAVPWRAAEPAAQPERKAA</sequence>
<evidence type="ECO:0000313" key="3">
    <source>
        <dbReference type="Proteomes" id="UP000236327"/>
    </source>
</evidence>
<evidence type="ECO:0000256" key="1">
    <source>
        <dbReference type="SAM" id="MobiDB-lite"/>
    </source>
</evidence>
<proteinExistence type="predicted"/>
<name>A0A2K2FUN3_9SPHN</name>
<dbReference type="AlphaFoldDB" id="A0A2K2FUN3"/>
<reference evidence="2 3" key="1">
    <citation type="submission" date="2016-05" db="EMBL/GenBank/DDBJ databases">
        <title>Complete genome sequence of Novosphingobium guangzhouense SA925(T).</title>
        <authorList>
            <person name="Sha S."/>
        </authorList>
    </citation>
    <scope>NUCLEOTIDE SEQUENCE [LARGE SCALE GENOMIC DNA]</scope>
    <source>
        <strain evidence="2 3">SA925</strain>
    </source>
</reference>
<dbReference type="RefSeq" id="WP_103098664.1">
    <property type="nucleotide sequence ID" value="NZ_LYMM01000073.1"/>
</dbReference>
<dbReference type="OrthoDB" id="10002565at2"/>
<gene>
    <name evidence="2" type="ORF">A8V01_08935</name>
</gene>